<dbReference type="Proteomes" id="UP001475781">
    <property type="component" value="Chromosome"/>
</dbReference>
<dbReference type="RefSeq" id="WP_341582474.1">
    <property type="nucleotide sequence ID" value="NZ_CP101118.1"/>
</dbReference>
<keyword evidence="1" id="KW-0812">Transmembrane</keyword>
<keyword evidence="3" id="KW-1185">Reference proteome</keyword>
<organism evidence="2 3">
    <name type="scientific">Marinobacter metalliresistant</name>
    <dbReference type="NCBI Taxonomy" id="2961995"/>
    <lineage>
        <taxon>Bacteria</taxon>
        <taxon>Pseudomonadati</taxon>
        <taxon>Pseudomonadota</taxon>
        <taxon>Gammaproteobacteria</taxon>
        <taxon>Pseudomonadales</taxon>
        <taxon>Marinobacteraceae</taxon>
        <taxon>Marinobacter</taxon>
    </lineage>
</organism>
<proteinExistence type="predicted"/>
<dbReference type="InterPro" id="IPR005625">
    <property type="entry name" value="PepSY-ass_TM"/>
</dbReference>
<accession>A0ABZ2W6R0</accession>
<protein>
    <submittedName>
        <fullName evidence="2">PepSY domain-containing protein</fullName>
    </submittedName>
</protein>
<keyword evidence="1" id="KW-0472">Membrane</keyword>
<keyword evidence="1" id="KW-1133">Transmembrane helix</keyword>
<feature type="transmembrane region" description="Helical" evidence="1">
    <location>
        <begin position="229"/>
        <end position="250"/>
    </location>
</feature>
<gene>
    <name evidence="2" type="ORF">NLK58_07950</name>
</gene>
<evidence type="ECO:0000256" key="1">
    <source>
        <dbReference type="SAM" id="Phobius"/>
    </source>
</evidence>
<feature type="transmembrane region" description="Helical" evidence="1">
    <location>
        <begin position="21"/>
        <end position="40"/>
    </location>
</feature>
<name>A0ABZ2W6R0_9GAMM</name>
<sequence length="254" mass="28418">MISFKRSRQTRRKFLLLSHRYIGIVSAFFLILIATTGTAINHLKDVGMDDYVLTWPPLLRWYGLSKGPQDIITFSTDSGAIVSWMNNQLYLGKEPLKLEQTIDGPLLGIAEGPDFLAVATSRSVILLTRTGVLIDQLGQENLPERIRRFGSKDNSFFIDTPNGQFKTTASFLSWTPVPSANKQVTWSSPRATPAAVRTQLLDTYHGKGISLQQLLLDLHSGRIMHIGPWVSDLSALAILLLAISGLINWYRRPR</sequence>
<reference evidence="2 3" key="1">
    <citation type="submission" date="2022-07" db="EMBL/GenBank/DDBJ databases">
        <title>A copper resistant bacterium isolated from sediment samples of deep sea hydrothermal areas.</title>
        <authorList>
            <person name="Zeng X."/>
        </authorList>
    </citation>
    <scope>NUCLEOTIDE SEQUENCE [LARGE SCALE GENOMIC DNA]</scope>
    <source>
        <strain evidence="3">CuT 6</strain>
    </source>
</reference>
<dbReference type="Pfam" id="PF03929">
    <property type="entry name" value="PepSY_TM"/>
    <property type="match status" value="1"/>
</dbReference>
<evidence type="ECO:0000313" key="3">
    <source>
        <dbReference type="Proteomes" id="UP001475781"/>
    </source>
</evidence>
<dbReference type="EMBL" id="CP101118">
    <property type="protein sequence ID" value="WZF90111.1"/>
    <property type="molecule type" value="Genomic_DNA"/>
</dbReference>
<evidence type="ECO:0000313" key="2">
    <source>
        <dbReference type="EMBL" id="WZF90111.1"/>
    </source>
</evidence>